<protein>
    <submittedName>
        <fullName evidence="1">Uncharacterized protein</fullName>
    </submittedName>
</protein>
<accession>A0AAD7VQY6</accession>
<evidence type="ECO:0000313" key="2">
    <source>
        <dbReference type="Proteomes" id="UP001217417"/>
    </source>
</evidence>
<keyword evidence="2" id="KW-1185">Reference proteome</keyword>
<dbReference type="RefSeq" id="XP_056042083.1">
    <property type="nucleotide sequence ID" value="XM_056189386.1"/>
</dbReference>
<dbReference type="GeneID" id="80884552"/>
<dbReference type="AlphaFoldDB" id="A0AAD7VQY6"/>
<name>A0AAD7VQY6_9ASCO</name>
<dbReference type="EMBL" id="JARPMG010000008">
    <property type="protein sequence ID" value="KAJ8098633.1"/>
    <property type="molecule type" value="Genomic_DNA"/>
</dbReference>
<dbReference type="Proteomes" id="UP001217417">
    <property type="component" value="Unassembled WGS sequence"/>
</dbReference>
<proteinExistence type="predicted"/>
<organism evidence="1 2">
    <name type="scientific">Lipomyces tetrasporus</name>
    <dbReference type="NCBI Taxonomy" id="54092"/>
    <lineage>
        <taxon>Eukaryota</taxon>
        <taxon>Fungi</taxon>
        <taxon>Dikarya</taxon>
        <taxon>Ascomycota</taxon>
        <taxon>Saccharomycotina</taxon>
        <taxon>Lipomycetes</taxon>
        <taxon>Lipomycetales</taxon>
        <taxon>Lipomycetaceae</taxon>
        <taxon>Lipomyces</taxon>
    </lineage>
</organism>
<comment type="caution">
    <text evidence="1">The sequence shown here is derived from an EMBL/GenBank/DDBJ whole genome shotgun (WGS) entry which is preliminary data.</text>
</comment>
<reference evidence="1" key="1">
    <citation type="submission" date="2023-03" db="EMBL/GenBank/DDBJ databases">
        <title>Near-Complete genome sequence of Lipomyces tetrasporous NRRL Y-64009, an oleaginous yeast capable of growing on lignocellulosic hydrolysates.</title>
        <authorList>
            <consortium name="Lawrence Berkeley National Laboratory"/>
            <person name="Jagtap S.S."/>
            <person name="Liu J.-J."/>
            <person name="Walukiewicz H.E."/>
            <person name="Pangilinan J."/>
            <person name="Lipzen A."/>
            <person name="Ahrendt S."/>
            <person name="Koriabine M."/>
            <person name="Cobaugh K."/>
            <person name="Salamov A."/>
            <person name="Yoshinaga Y."/>
            <person name="Ng V."/>
            <person name="Daum C."/>
            <person name="Grigoriev I.V."/>
            <person name="Slininger P.J."/>
            <person name="Dien B.S."/>
            <person name="Jin Y.-S."/>
            <person name="Rao C.V."/>
        </authorList>
    </citation>
    <scope>NUCLEOTIDE SEQUENCE</scope>
    <source>
        <strain evidence="1">NRRL Y-64009</strain>
    </source>
</reference>
<sequence>MESYWYWRREHWAPCHRSAHGLIETINYIESWHSVLKGPYIGSSRLKRLDYSISLACSKVEVDYPISKANLGSINIGITAETQSLKLAKDPSIDDIDDLIMQMDDGTLRGGSSRIQTSFT</sequence>
<evidence type="ECO:0000313" key="1">
    <source>
        <dbReference type="EMBL" id="KAJ8098633.1"/>
    </source>
</evidence>
<gene>
    <name evidence="1" type="ORF">POJ06DRAFT_269728</name>
</gene>